<keyword evidence="2" id="KW-1185">Reference proteome</keyword>
<organism evidence="1 2">
    <name type="scientific">Oceanipulchritudo coccoides</name>
    <dbReference type="NCBI Taxonomy" id="2706888"/>
    <lineage>
        <taxon>Bacteria</taxon>
        <taxon>Pseudomonadati</taxon>
        <taxon>Verrucomicrobiota</taxon>
        <taxon>Opitutia</taxon>
        <taxon>Puniceicoccales</taxon>
        <taxon>Oceanipulchritudinaceae</taxon>
        <taxon>Oceanipulchritudo</taxon>
    </lineage>
</organism>
<dbReference type="Proteomes" id="UP000478417">
    <property type="component" value="Unassembled WGS sequence"/>
</dbReference>
<evidence type="ECO:0000313" key="1">
    <source>
        <dbReference type="EMBL" id="NDV61841.1"/>
    </source>
</evidence>
<dbReference type="AlphaFoldDB" id="A0A6B2LYS4"/>
<accession>A0A6B2LYS4</accession>
<proteinExistence type="predicted"/>
<protein>
    <submittedName>
        <fullName evidence="1">Uncharacterized protein</fullName>
    </submittedName>
</protein>
<reference evidence="1 2" key="1">
    <citation type="submission" date="2020-02" db="EMBL/GenBank/DDBJ databases">
        <title>Albibacoteraceae fam. nov., the first described family within the subdivision 4 Verrucomicrobia.</title>
        <authorList>
            <person name="Xi F."/>
        </authorList>
    </citation>
    <scope>NUCLEOTIDE SEQUENCE [LARGE SCALE GENOMIC DNA]</scope>
    <source>
        <strain evidence="1 2">CK1056</strain>
    </source>
</reference>
<gene>
    <name evidence="1" type="ORF">G0Q06_05200</name>
</gene>
<dbReference type="EMBL" id="JAAGNX010000001">
    <property type="protein sequence ID" value="NDV61841.1"/>
    <property type="molecule type" value="Genomic_DNA"/>
</dbReference>
<name>A0A6B2LYS4_9BACT</name>
<sequence length="328" mass="38229">MRGKLAGMMGMCLAFCPAIHGQTVDIADFFILEEDYKHTMDGWGDWDDWWRTIGWDVKVKKAFGYDNQGIRQLSIYMLRYSVSWSFDLEVTPSHLLLHKSVYRDLDFSMETREFPYPDPIPFLPRLVTIGHEYSIEAGTELPVFYKTIRIDGIEEKSYGSWTVPTLRLVLTDELDTLTLWLARDIGIVELYFDWKNEVPPGTAGAYLTGPGGEWTAQLVDCQWGNTLREGTGGWRTHHWMGLIFPLAMNSPWAFQGMGWTYCTGTDDNEWLYLPGHGWLWTNATYYPLMYRLQDGHWMSYRIPSGFPTRDQWFYDWNMQEWVNLGNPG</sequence>
<dbReference type="RefSeq" id="WP_163963126.1">
    <property type="nucleotide sequence ID" value="NZ_JAAGNX010000001.1"/>
</dbReference>
<comment type="caution">
    <text evidence="1">The sequence shown here is derived from an EMBL/GenBank/DDBJ whole genome shotgun (WGS) entry which is preliminary data.</text>
</comment>
<evidence type="ECO:0000313" key="2">
    <source>
        <dbReference type="Proteomes" id="UP000478417"/>
    </source>
</evidence>